<feature type="transmembrane region" description="Helical" evidence="1">
    <location>
        <begin position="12"/>
        <end position="30"/>
    </location>
</feature>
<dbReference type="AlphaFoldDB" id="A0A0F9RVC3"/>
<sequence length="123" mass="14176">MFGKNIFKIFRSIISFYTIYMIYFISFGPWTNKSICNQSMSRPIKSLAINTKRVVEVTRVVGFWLVNISHACSMPRLQSSKASGTANFIETLGFSNRFPNLREFHALSLPQLRLIINKEKVYG</sequence>
<protein>
    <submittedName>
        <fullName evidence="2">Uncharacterized protein</fullName>
    </submittedName>
</protein>
<proteinExistence type="predicted"/>
<gene>
    <name evidence="2" type="ORF">LCGC14_0928140</name>
</gene>
<keyword evidence="1" id="KW-0812">Transmembrane</keyword>
<dbReference type="EMBL" id="LAZR01003174">
    <property type="protein sequence ID" value="KKN21158.1"/>
    <property type="molecule type" value="Genomic_DNA"/>
</dbReference>
<keyword evidence="1" id="KW-1133">Transmembrane helix</keyword>
<name>A0A0F9RVC3_9ZZZZ</name>
<evidence type="ECO:0000256" key="1">
    <source>
        <dbReference type="SAM" id="Phobius"/>
    </source>
</evidence>
<evidence type="ECO:0000313" key="2">
    <source>
        <dbReference type="EMBL" id="KKN21158.1"/>
    </source>
</evidence>
<accession>A0A0F9RVC3</accession>
<organism evidence="2">
    <name type="scientific">marine sediment metagenome</name>
    <dbReference type="NCBI Taxonomy" id="412755"/>
    <lineage>
        <taxon>unclassified sequences</taxon>
        <taxon>metagenomes</taxon>
        <taxon>ecological metagenomes</taxon>
    </lineage>
</organism>
<keyword evidence="1" id="KW-0472">Membrane</keyword>
<reference evidence="2" key="1">
    <citation type="journal article" date="2015" name="Nature">
        <title>Complex archaea that bridge the gap between prokaryotes and eukaryotes.</title>
        <authorList>
            <person name="Spang A."/>
            <person name="Saw J.H."/>
            <person name="Jorgensen S.L."/>
            <person name="Zaremba-Niedzwiedzka K."/>
            <person name="Martijn J."/>
            <person name="Lind A.E."/>
            <person name="van Eijk R."/>
            <person name="Schleper C."/>
            <person name="Guy L."/>
            <person name="Ettema T.J."/>
        </authorList>
    </citation>
    <scope>NUCLEOTIDE SEQUENCE</scope>
</reference>
<comment type="caution">
    <text evidence="2">The sequence shown here is derived from an EMBL/GenBank/DDBJ whole genome shotgun (WGS) entry which is preliminary data.</text>
</comment>